<keyword evidence="2 4" id="KW-0067">ATP-binding</keyword>
<feature type="domain" description="ABC transporter" evidence="3">
    <location>
        <begin position="2"/>
        <end position="211"/>
    </location>
</feature>
<dbReference type="InterPro" id="IPR003593">
    <property type="entry name" value="AAA+_ATPase"/>
</dbReference>
<dbReference type="PANTHER" id="PTHR24220">
    <property type="entry name" value="IMPORT ATP-BINDING PROTEIN"/>
    <property type="match status" value="1"/>
</dbReference>
<dbReference type="GO" id="GO:0005886">
    <property type="term" value="C:plasma membrane"/>
    <property type="evidence" value="ECO:0007669"/>
    <property type="project" value="TreeGrafter"/>
</dbReference>
<proteinExistence type="predicted"/>
<keyword evidence="1" id="KW-0547">Nucleotide-binding</keyword>
<evidence type="ECO:0000313" key="5">
    <source>
        <dbReference type="Proteomes" id="UP000198122"/>
    </source>
</evidence>
<gene>
    <name evidence="4" type="ORF">SAMN05445756_2145</name>
</gene>
<evidence type="ECO:0000256" key="1">
    <source>
        <dbReference type="ARBA" id="ARBA00022741"/>
    </source>
</evidence>
<evidence type="ECO:0000256" key="2">
    <source>
        <dbReference type="ARBA" id="ARBA00022840"/>
    </source>
</evidence>
<evidence type="ECO:0000313" key="4">
    <source>
        <dbReference type="EMBL" id="SNC73789.1"/>
    </source>
</evidence>
<protein>
    <submittedName>
        <fullName evidence="4">Putative ABC transport system ATP-binding protein</fullName>
    </submittedName>
</protein>
<dbReference type="RefSeq" id="WP_234994419.1">
    <property type="nucleotide sequence ID" value="NZ_FYEZ01000003.1"/>
</dbReference>
<dbReference type="Pfam" id="PF00005">
    <property type="entry name" value="ABC_tran"/>
    <property type="match status" value="1"/>
</dbReference>
<evidence type="ECO:0000259" key="3">
    <source>
        <dbReference type="PROSITE" id="PS50893"/>
    </source>
</evidence>
<dbReference type="GO" id="GO:0022857">
    <property type="term" value="F:transmembrane transporter activity"/>
    <property type="evidence" value="ECO:0007669"/>
    <property type="project" value="TreeGrafter"/>
</dbReference>
<sequence length="215" mass="22947">MIEARQLTVDVSGRRPFEPLDALARPGEVTALVGPSGSGKTTALHAMGLLLTPASGVVLVDGQDTSSWSPRQRRRFWAERAAFILQDSGVMDEETVGFNVTVAMSWWGRRVAGDLSRMRAALSATGLEGREKEPAAHLSGGEKQRLALARAIYARADVIFADEPTASLDAGNREVVTGLLQERAADGAAVVVATHDESLMRAADQCVEVRPTAPQ</sequence>
<dbReference type="PROSITE" id="PS00211">
    <property type="entry name" value="ABC_TRANSPORTER_1"/>
    <property type="match status" value="1"/>
</dbReference>
<organism evidence="4 5">
    <name type="scientific">Kytococcus aerolatus</name>
    <dbReference type="NCBI Taxonomy" id="592308"/>
    <lineage>
        <taxon>Bacteria</taxon>
        <taxon>Bacillati</taxon>
        <taxon>Actinomycetota</taxon>
        <taxon>Actinomycetes</taxon>
        <taxon>Micrococcales</taxon>
        <taxon>Kytococcaceae</taxon>
        <taxon>Kytococcus</taxon>
    </lineage>
</organism>
<dbReference type="InterPro" id="IPR003439">
    <property type="entry name" value="ABC_transporter-like_ATP-bd"/>
</dbReference>
<dbReference type="AlphaFoldDB" id="A0A212U6D5"/>
<keyword evidence="5" id="KW-1185">Reference proteome</keyword>
<dbReference type="InterPro" id="IPR027417">
    <property type="entry name" value="P-loop_NTPase"/>
</dbReference>
<dbReference type="Proteomes" id="UP000198122">
    <property type="component" value="Unassembled WGS sequence"/>
</dbReference>
<dbReference type="SUPFAM" id="SSF52540">
    <property type="entry name" value="P-loop containing nucleoside triphosphate hydrolases"/>
    <property type="match status" value="1"/>
</dbReference>
<dbReference type="SMART" id="SM00382">
    <property type="entry name" value="AAA"/>
    <property type="match status" value="1"/>
</dbReference>
<name>A0A212U6D5_9MICO</name>
<dbReference type="EMBL" id="FYEZ01000003">
    <property type="protein sequence ID" value="SNC73789.1"/>
    <property type="molecule type" value="Genomic_DNA"/>
</dbReference>
<dbReference type="GO" id="GO:0005524">
    <property type="term" value="F:ATP binding"/>
    <property type="evidence" value="ECO:0007669"/>
    <property type="project" value="UniProtKB-KW"/>
</dbReference>
<reference evidence="4 5" key="1">
    <citation type="submission" date="2017-06" db="EMBL/GenBank/DDBJ databases">
        <authorList>
            <person name="Kim H.J."/>
            <person name="Triplett B.A."/>
        </authorList>
    </citation>
    <scope>NUCLEOTIDE SEQUENCE [LARGE SCALE GENOMIC DNA]</scope>
    <source>
        <strain evidence="4 5">DSM 22179</strain>
    </source>
</reference>
<dbReference type="InterPro" id="IPR017871">
    <property type="entry name" value="ABC_transporter-like_CS"/>
</dbReference>
<dbReference type="PROSITE" id="PS50893">
    <property type="entry name" value="ABC_TRANSPORTER_2"/>
    <property type="match status" value="1"/>
</dbReference>
<dbReference type="Gene3D" id="3.40.50.300">
    <property type="entry name" value="P-loop containing nucleotide triphosphate hydrolases"/>
    <property type="match status" value="1"/>
</dbReference>
<dbReference type="InterPro" id="IPR015854">
    <property type="entry name" value="ABC_transpr_LolD-like"/>
</dbReference>
<dbReference type="PANTHER" id="PTHR24220:SF659">
    <property type="entry name" value="TRANSPORTER, PUTATIVE-RELATED"/>
    <property type="match status" value="1"/>
</dbReference>
<accession>A0A212U6D5</accession>
<dbReference type="GO" id="GO:0016887">
    <property type="term" value="F:ATP hydrolysis activity"/>
    <property type="evidence" value="ECO:0007669"/>
    <property type="project" value="InterPro"/>
</dbReference>